<comment type="caution">
    <text evidence="2">The sequence shown here is derived from an EMBL/GenBank/DDBJ whole genome shotgun (WGS) entry which is preliminary data.</text>
</comment>
<gene>
    <name evidence="2" type="primary">ywqE_12</name>
    <name evidence="2" type="ORF">SDC9_182252</name>
</gene>
<dbReference type="Pfam" id="PF19567">
    <property type="entry name" value="CpsB_CapC"/>
    <property type="match status" value="1"/>
</dbReference>
<organism evidence="2">
    <name type="scientific">bioreactor metagenome</name>
    <dbReference type="NCBI Taxonomy" id="1076179"/>
    <lineage>
        <taxon>unclassified sequences</taxon>
        <taxon>metagenomes</taxon>
        <taxon>ecological metagenomes</taxon>
    </lineage>
</organism>
<accession>A0A645H716</accession>
<evidence type="ECO:0000313" key="2">
    <source>
        <dbReference type="EMBL" id="MPN34758.1"/>
    </source>
</evidence>
<proteinExistence type="predicted"/>
<keyword evidence="1 2" id="KW-0378">Hydrolase</keyword>
<protein>
    <submittedName>
        <fullName evidence="2">Tyrosine-protein phosphatase YwqE</fullName>
        <ecNumber evidence="2">3.1.3.48</ecNumber>
    </submittedName>
</protein>
<sequence>MKGIIPIIAHPERNEEILSEPVILSSMVQRGILAQINSGSITGLYGRKCRNMAMNLIKSGMAHFVASDSHSCGRRSPDLSRAADIVKKKFGSDIMKQLFYENGMAVLENRIFGR</sequence>
<dbReference type="Gene3D" id="3.20.20.140">
    <property type="entry name" value="Metal-dependent hydrolases"/>
    <property type="match status" value="1"/>
</dbReference>
<dbReference type="GO" id="GO:0030145">
    <property type="term" value="F:manganese ion binding"/>
    <property type="evidence" value="ECO:0007669"/>
    <property type="project" value="InterPro"/>
</dbReference>
<dbReference type="EMBL" id="VSSQ01087960">
    <property type="protein sequence ID" value="MPN34758.1"/>
    <property type="molecule type" value="Genomic_DNA"/>
</dbReference>
<dbReference type="PANTHER" id="PTHR39181:SF1">
    <property type="entry name" value="TYROSINE-PROTEIN PHOSPHATASE YWQE"/>
    <property type="match status" value="1"/>
</dbReference>
<dbReference type="EC" id="3.1.3.48" evidence="2"/>
<dbReference type="InterPro" id="IPR016667">
    <property type="entry name" value="Caps_polysacc_synth_CpsB/CapC"/>
</dbReference>
<reference evidence="2" key="1">
    <citation type="submission" date="2019-08" db="EMBL/GenBank/DDBJ databases">
        <authorList>
            <person name="Kucharzyk K."/>
            <person name="Murdoch R.W."/>
            <person name="Higgins S."/>
            <person name="Loffler F."/>
        </authorList>
    </citation>
    <scope>NUCLEOTIDE SEQUENCE</scope>
</reference>
<dbReference type="AlphaFoldDB" id="A0A645H716"/>
<dbReference type="PANTHER" id="PTHR39181">
    <property type="entry name" value="TYROSINE-PROTEIN PHOSPHATASE YWQE"/>
    <property type="match status" value="1"/>
</dbReference>
<evidence type="ECO:0000256" key="1">
    <source>
        <dbReference type="ARBA" id="ARBA00022801"/>
    </source>
</evidence>
<name>A0A645H716_9ZZZZ</name>
<dbReference type="GO" id="GO:0004725">
    <property type="term" value="F:protein tyrosine phosphatase activity"/>
    <property type="evidence" value="ECO:0007669"/>
    <property type="project" value="UniProtKB-EC"/>
</dbReference>